<gene>
    <name evidence="1" type="ORF">LLUT_LOCUS9002</name>
</gene>
<reference evidence="1 2" key="1">
    <citation type="submission" date="2024-03" db="EMBL/GenBank/DDBJ databases">
        <authorList>
            <person name="Martinez-Hernandez J."/>
        </authorList>
    </citation>
    <scope>NUCLEOTIDE SEQUENCE [LARGE SCALE GENOMIC DNA]</scope>
</reference>
<name>A0AAV1WFM2_LUPLU</name>
<organism evidence="1 2">
    <name type="scientific">Lupinus luteus</name>
    <name type="common">European yellow lupine</name>
    <dbReference type="NCBI Taxonomy" id="3873"/>
    <lineage>
        <taxon>Eukaryota</taxon>
        <taxon>Viridiplantae</taxon>
        <taxon>Streptophyta</taxon>
        <taxon>Embryophyta</taxon>
        <taxon>Tracheophyta</taxon>
        <taxon>Spermatophyta</taxon>
        <taxon>Magnoliopsida</taxon>
        <taxon>eudicotyledons</taxon>
        <taxon>Gunneridae</taxon>
        <taxon>Pentapetalae</taxon>
        <taxon>rosids</taxon>
        <taxon>fabids</taxon>
        <taxon>Fabales</taxon>
        <taxon>Fabaceae</taxon>
        <taxon>Papilionoideae</taxon>
        <taxon>50 kb inversion clade</taxon>
        <taxon>genistoids sensu lato</taxon>
        <taxon>core genistoids</taxon>
        <taxon>Genisteae</taxon>
        <taxon>Lupinus</taxon>
    </lineage>
</organism>
<comment type="caution">
    <text evidence="1">The sequence shown here is derived from an EMBL/GenBank/DDBJ whole genome shotgun (WGS) entry which is preliminary data.</text>
</comment>
<proteinExistence type="predicted"/>
<dbReference type="EMBL" id="CAXHTB010000006">
    <property type="protein sequence ID" value="CAL0307942.1"/>
    <property type="molecule type" value="Genomic_DNA"/>
</dbReference>
<protein>
    <submittedName>
        <fullName evidence="1">Uncharacterized protein</fullName>
    </submittedName>
</protein>
<sequence>MALQTEVDLVYIVDDDMIPDSYNDSRISFISSGYDFKCYGRFQMALQTEVDLVYIVDDDMIPDGFPFQL</sequence>
<evidence type="ECO:0000313" key="2">
    <source>
        <dbReference type="Proteomes" id="UP001497480"/>
    </source>
</evidence>
<dbReference type="AlphaFoldDB" id="A0AAV1WFM2"/>
<dbReference type="Proteomes" id="UP001497480">
    <property type="component" value="Unassembled WGS sequence"/>
</dbReference>
<keyword evidence="2" id="KW-1185">Reference proteome</keyword>
<accession>A0AAV1WFM2</accession>
<evidence type="ECO:0000313" key="1">
    <source>
        <dbReference type="EMBL" id="CAL0307942.1"/>
    </source>
</evidence>